<dbReference type="OrthoDB" id="2901184at2759"/>
<sequence length="467" mass="52174">MTHGYRPRPYLLDVERKPTQYRLYPSVENNPRQPPRIPLVPSVAAAFGQQKSGESTYELLEQSLKPLSRETGTVPNAAYDENAVLGIEKPINKSAKSSVSLKERIRHFTWAWFSLPMSTGGIAIILEMQPHIFPGLFETGLAFYCLTAFLFLSACTVMLARFIMFPSTMKRSISHHREGLFVPTCLLSTASLLTGTRTYIIHLASESTKDELVRTVEILFYSYFICSFLMAISQYTFLFAAHTYPLAKMTPSWMLPMFPIMLTGTVAGVIGPDIEEISRAPLLIVGLAAQGLGFWVAIFMYGQLIGRLMQAGLPGRDHRPEMFISGAPLSFTASALIRMADAVPTATPLSLRGNIVEVSTVKFTSFVQAIFLWLPSFWLVCLAFSLVVLRPPRRFTLGWWAMVFPNTGFVIATINIGEELGSEIVKWMGSGLSGILVCVWIFVFYHNISAYIKKDIMWPGTDEDTDE</sequence>
<keyword evidence="7" id="KW-1185">Reference proteome</keyword>
<evidence type="ECO:0008006" key="8">
    <source>
        <dbReference type="Google" id="ProtNLM"/>
    </source>
</evidence>
<feature type="transmembrane region" description="Helical" evidence="5">
    <location>
        <begin position="396"/>
        <end position="416"/>
    </location>
</feature>
<dbReference type="RefSeq" id="XP_033597802.1">
    <property type="nucleotide sequence ID" value="XM_033750127.1"/>
</dbReference>
<feature type="transmembrane region" description="Helical" evidence="5">
    <location>
        <begin position="141"/>
        <end position="160"/>
    </location>
</feature>
<dbReference type="InterPro" id="IPR004695">
    <property type="entry name" value="SLAC1/Mae1/Ssu1/TehA"/>
</dbReference>
<dbReference type="EMBL" id="ML996577">
    <property type="protein sequence ID" value="KAF2755351.1"/>
    <property type="molecule type" value="Genomic_DNA"/>
</dbReference>
<dbReference type="GO" id="GO:0015140">
    <property type="term" value="F:malate transmembrane transporter activity"/>
    <property type="evidence" value="ECO:0007669"/>
    <property type="project" value="InterPro"/>
</dbReference>
<dbReference type="Pfam" id="PF03595">
    <property type="entry name" value="SLAC1"/>
    <property type="match status" value="1"/>
</dbReference>
<evidence type="ECO:0000256" key="4">
    <source>
        <dbReference type="ARBA" id="ARBA00023136"/>
    </source>
</evidence>
<evidence type="ECO:0000256" key="5">
    <source>
        <dbReference type="SAM" id="Phobius"/>
    </source>
</evidence>
<dbReference type="Proteomes" id="UP000799437">
    <property type="component" value="Unassembled WGS sequence"/>
</dbReference>
<feature type="transmembrane region" description="Helical" evidence="5">
    <location>
        <begin position="253"/>
        <end position="270"/>
    </location>
</feature>
<feature type="transmembrane region" description="Helical" evidence="5">
    <location>
        <begin position="428"/>
        <end position="448"/>
    </location>
</feature>
<evidence type="ECO:0000256" key="2">
    <source>
        <dbReference type="ARBA" id="ARBA00022692"/>
    </source>
</evidence>
<evidence type="ECO:0000313" key="7">
    <source>
        <dbReference type="Proteomes" id="UP000799437"/>
    </source>
</evidence>
<protein>
    <recommendedName>
        <fullName evidence="8">Malic acid transport protein</fullName>
    </recommendedName>
</protein>
<keyword evidence="4 5" id="KW-0472">Membrane</keyword>
<evidence type="ECO:0000256" key="1">
    <source>
        <dbReference type="ARBA" id="ARBA00004141"/>
    </source>
</evidence>
<name>A0A6A6W2U2_9PEZI</name>
<comment type="subcellular location">
    <subcellularLocation>
        <location evidence="1">Membrane</location>
        <topology evidence="1">Multi-pass membrane protein</topology>
    </subcellularLocation>
</comment>
<dbReference type="GeneID" id="54491181"/>
<reference evidence="6" key="1">
    <citation type="journal article" date="2020" name="Stud. Mycol.">
        <title>101 Dothideomycetes genomes: a test case for predicting lifestyles and emergence of pathogens.</title>
        <authorList>
            <person name="Haridas S."/>
            <person name="Albert R."/>
            <person name="Binder M."/>
            <person name="Bloem J."/>
            <person name="Labutti K."/>
            <person name="Salamov A."/>
            <person name="Andreopoulos B."/>
            <person name="Baker S."/>
            <person name="Barry K."/>
            <person name="Bills G."/>
            <person name="Bluhm B."/>
            <person name="Cannon C."/>
            <person name="Castanera R."/>
            <person name="Culley D."/>
            <person name="Daum C."/>
            <person name="Ezra D."/>
            <person name="Gonzalez J."/>
            <person name="Henrissat B."/>
            <person name="Kuo A."/>
            <person name="Liang C."/>
            <person name="Lipzen A."/>
            <person name="Lutzoni F."/>
            <person name="Magnuson J."/>
            <person name="Mondo S."/>
            <person name="Nolan M."/>
            <person name="Ohm R."/>
            <person name="Pangilinan J."/>
            <person name="Park H.-J."/>
            <person name="Ramirez L."/>
            <person name="Alfaro M."/>
            <person name="Sun H."/>
            <person name="Tritt A."/>
            <person name="Yoshinaga Y."/>
            <person name="Zwiers L.-H."/>
            <person name="Turgeon B."/>
            <person name="Goodwin S."/>
            <person name="Spatafora J."/>
            <person name="Crous P."/>
            <person name="Grigoriev I."/>
        </authorList>
    </citation>
    <scope>NUCLEOTIDE SEQUENCE</scope>
    <source>
        <strain evidence="6">CBS 121739</strain>
    </source>
</reference>
<dbReference type="CDD" id="cd09317">
    <property type="entry name" value="TDT_Mae1_like"/>
    <property type="match status" value="1"/>
</dbReference>
<dbReference type="Gene3D" id="1.50.10.150">
    <property type="entry name" value="Voltage-dependent anion channel"/>
    <property type="match status" value="1"/>
</dbReference>
<dbReference type="InterPro" id="IPR030185">
    <property type="entry name" value="Mae1"/>
</dbReference>
<dbReference type="PANTHER" id="PTHR31162:SF0">
    <property type="entry name" value="MALIC ACID TRANSPORT PROTEIN"/>
    <property type="match status" value="1"/>
</dbReference>
<feature type="transmembrane region" description="Helical" evidence="5">
    <location>
        <begin position="370"/>
        <end position="389"/>
    </location>
</feature>
<feature type="transmembrane region" description="Helical" evidence="5">
    <location>
        <begin position="110"/>
        <end position="129"/>
    </location>
</feature>
<dbReference type="GO" id="GO:0016020">
    <property type="term" value="C:membrane"/>
    <property type="evidence" value="ECO:0007669"/>
    <property type="project" value="UniProtKB-SubCell"/>
</dbReference>
<gene>
    <name evidence="6" type="ORF">EJ05DRAFT_99073</name>
</gene>
<keyword evidence="2 5" id="KW-0812">Transmembrane</keyword>
<dbReference type="PANTHER" id="PTHR31162">
    <property type="entry name" value="MALIC ACID TRANSPORT PROTEIN-RELATED"/>
    <property type="match status" value="1"/>
</dbReference>
<keyword evidence="3 5" id="KW-1133">Transmembrane helix</keyword>
<evidence type="ECO:0000256" key="3">
    <source>
        <dbReference type="ARBA" id="ARBA00022989"/>
    </source>
</evidence>
<evidence type="ECO:0000313" key="6">
    <source>
        <dbReference type="EMBL" id="KAF2755351.1"/>
    </source>
</evidence>
<organism evidence="6 7">
    <name type="scientific">Pseudovirgaria hyperparasitica</name>
    <dbReference type="NCBI Taxonomy" id="470096"/>
    <lineage>
        <taxon>Eukaryota</taxon>
        <taxon>Fungi</taxon>
        <taxon>Dikarya</taxon>
        <taxon>Ascomycota</taxon>
        <taxon>Pezizomycotina</taxon>
        <taxon>Dothideomycetes</taxon>
        <taxon>Dothideomycetes incertae sedis</taxon>
        <taxon>Acrospermales</taxon>
        <taxon>Acrospermaceae</taxon>
        <taxon>Pseudovirgaria</taxon>
    </lineage>
</organism>
<dbReference type="InterPro" id="IPR038665">
    <property type="entry name" value="Voltage-dep_anion_channel_sf"/>
</dbReference>
<dbReference type="AlphaFoldDB" id="A0A6A6W2U2"/>
<accession>A0A6A6W2U2</accession>
<proteinExistence type="predicted"/>
<feature type="transmembrane region" description="Helical" evidence="5">
    <location>
        <begin position="220"/>
        <end position="241"/>
    </location>
</feature>
<feature type="transmembrane region" description="Helical" evidence="5">
    <location>
        <begin position="282"/>
        <end position="301"/>
    </location>
</feature>